<reference evidence="2" key="1">
    <citation type="journal article" date="2018" name="DNA Res.">
        <title>Multiple hybrid de novo genome assembly of finger millet, an orphan allotetraploid crop.</title>
        <authorList>
            <person name="Hatakeyama M."/>
            <person name="Aluri S."/>
            <person name="Balachadran M.T."/>
            <person name="Sivarajan S.R."/>
            <person name="Patrignani A."/>
            <person name="Gruter S."/>
            <person name="Poveda L."/>
            <person name="Shimizu-Inatsugi R."/>
            <person name="Baeten J."/>
            <person name="Francoijs K.J."/>
            <person name="Nataraja K.N."/>
            <person name="Reddy Y.A.N."/>
            <person name="Phadnis S."/>
            <person name="Ravikumar R.L."/>
            <person name="Schlapbach R."/>
            <person name="Sreeman S.M."/>
            <person name="Shimizu K.K."/>
        </authorList>
    </citation>
    <scope>NUCLEOTIDE SEQUENCE</scope>
</reference>
<accession>A0AAV5EVC2</accession>
<dbReference type="AlphaFoldDB" id="A0AAV5EVC2"/>
<comment type="caution">
    <text evidence="2">The sequence shown here is derived from an EMBL/GenBank/DDBJ whole genome shotgun (WGS) entry which is preliminary data.</text>
</comment>
<gene>
    <name evidence="2" type="primary">gb14484</name>
    <name evidence="2" type="ORF">PR202_gb14484</name>
</gene>
<dbReference type="EMBL" id="BQKI01000079">
    <property type="protein sequence ID" value="GJN26546.1"/>
    <property type="molecule type" value="Genomic_DNA"/>
</dbReference>
<sequence>MKATLSVIPIYPLISLSLPVWVISAIDKLRRGFFWAGTSAAKGRQCTVAWSTVQRPKEFGGLGGRGSSAGWFRASYWLALAEADRPLPALEPHACGGGKGSPSIV</sequence>
<evidence type="ECO:0000256" key="1">
    <source>
        <dbReference type="SAM" id="Phobius"/>
    </source>
</evidence>
<reference evidence="2" key="2">
    <citation type="submission" date="2021-12" db="EMBL/GenBank/DDBJ databases">
        <title>Resequencing data analysis of finger millet.</title>
        <authorList>
            <person name="Hatakeyama M."/>
            <person name="Aluri S."/>
            <person name="Balachadran M.T."/>
            <person name="Sivarajan S.R."/>
            <person name="Poveda L."/>
            <person name="Shimizu-Inatsugi R."/>
            <person name="Schlapbach R."/>
            <person name="Sreeman S.M."/>
            <person name="Shimizu K.K."/>
        </authorList>
    </citation>
    <scope>NUCLEOTIDE SEQUENCE</scope>
</reference>
<keyword evidence="1" id="KW-1133">Transmembrane helix</keyword>
<keyword evidence="1" id="KW-0472">Membrane</keyword>
<keyword evidence="1" id="KW-0812">Transmembrane</keyword>
<proteinExistence type="predicted"/>
<evidence type="ECO:0000313" key="2">
    <source>
        <dbReference type="EMBL" id="GJN26546.1"/>
    </source>
</evidence>
<keyword evidence="3" id="KW-1185">Reference proteome</keyword>
<evidence type="ECO:0000313" key="3">
    <source>
        <dbReference type="Proteomes" id="UP001054889"/>
    </source>
</evidence>
<protein>
    <submittedName>
        <fullName evidence="2">Uncharacterized protein</fullName>
    </submittedName>
</protein>
<name>A0AAV5EVC2_ELECO</name>
<dbReference type="Proteomes" id="UP001054889">
    <property type="component" value="Unassembled WGS sequence"/>
</dbReference>
<organism evidence="2 3">
    <name type="scientific">Eleusine coracana subsp. coracana</name>
    <dbReference type="NCBI Taxonomy" id="191504"/>
    <lineage>
        <taxon>Eukaryota</taxon>
        <taxon>Viridiplantae</taxon>
        <taxon>Streptophyta</taxon>
        <taxon>Embryophyta</taxon>
        <taxon>Tracheophyta</taxon>
        <taxon>Spermatophyta</taxon>
        <taxon>Magnoliopsida</taxon>
        <taxon>Liliopsida</taxon>
        <taxon>Poales</taxon>
        <taxon>Poaceae</taxon>
        <taxon>PACMAD clade</taxon>
        <taxon>Chloridoideae</taxon>
        <taxon>Cynodonteae</taxon>
        <taxon>Eleusininae</taxon>
        <taxon>Eleusine</taxon>
    </lineage>
</organism>
<feature type="transmembrane region" description="Helical" evidence="1">
    <location>
        <begin position="6"/>
        <end position="26"/>
    </location>
</feature>